<gene>
    <name evidence="2" type="ORF">IFO68_21250</name>
</gene>
<dbReference type="EMBL" id="JACYTP010000022">
    <property type="protein sequence ID" value="MBD8515208.1"/>
    <property type="molecule type" value="Genomic_DNA"/>
</dbReference>
<dbReference type="Proteomes" id="UP000649768">
    <property type="component" value="Unassembled WGS sequence"/>
</dbReference>
<sequence>MNLTVLQRRMWWLNELNPKAAGFNIPVLLESSTEPSTDWLENLTSTIVSLNVANYVLKDSPRLAWEKILTNTFAIDRIANDSGCIETILTRLARHHFDLRKEPPLKVTLVKTKTKTYLMFVFCHIVFDGSAAAMFINSLAKTTQNELTYLTGAKTQPVDTQSSSTERNGFEHWMEQFANLEQGLLSDYKTTDDEVAIFDIPDQLLTKSRGFCRRQKISLSTLLLSVWAEWLLRQLSQPFVTIGTAFENRNATQKRYALDLYVSIYPLVISNASIDQLELQLETAKQMPQVPYEQLAETEAYSDVKRWFDCFYGFHHWPKSELNIQGSTWSICAFTQGISRYPLSFDVFLLGKRGLFKIEKNINILGLEARDIYEQLLEILKNKIKS</sequence>
<feature type="domain" description="Condensation" evidence="1">
    <location>
        <begin position="3"/>
        <end position="296"/>
    </location>
</feature>
<name>A0ABR9BRM9_9GAMM</name>
<proteinExistence type="predicted"/>
<reference evidence="2 3" key="1">
    <citation type="submission" date="2020-09" db="EMBL/GenBank/DDBJ databases">
        <title>Photobacterium sp. CAU 1568 isolated from sand of Sido Beach.</title>
        <authorList>
            <person name="Kim W."/>
        </authorList>
    </citation>
    <scope>NUCLEOTIDE SEQUENCE [LARGE SCALE GENOMIC DNA]</scope>
    <source>
        <strain evidence="2 3">CAU 1568</strain>
    </source>
</reference>
<dbReference type="Gene3D" id="3.30.559.10">
    <property type="entry name" value="Chloramphenicol acetyltransferase-like domain"/>
    <property type="match status" value="1"/>
</dbReference>
<comment type="caution">
    <text evidence="2">The sequence shown here is derived from an EMBL/GenBank/DDBJ whole genome shotgun (WGS) entry which is preliminary data.</text>
</comment>
<keyword evidence="3" id="KW-1185">Reference proteome</keyword>
<dbReference type="InterPro" id="IPR023213">
    <property type="entry name" value="CAT-like_dom_sf"/>
</dbReference>
<protein>
    <recommendedName>
        <fullName evidence="1">Condensation domain-containing protein</fullName>
    </recommendedName>
</protein>
<dbReference type="RefSeq" id="WP_192017778.1">
    <property type="nucleotide sequence ID" value="NZ_JACYTP010000022.1"/>
</dbReference>
<dbReference type="Pfam" id="PF00668">
    <property type="entry name" value="Condensation"/>
    <property type="match status" value="1"/>
</dbReference>
<dbReference type="InterPro" id="IPR001242">
    <property type="entry name" value="Condensation_dom"/>
</dbReference>
<organism evidence="2 3">
    <name type="scientific">Photobacterium arenosum</name>
    <dbReference type="NCBI Taxonomy" id="2774143"/>
    <lineage>
        <taxon>Bacteria</taxon>
        <taxon>Pseudomonadati</taxon>
        <taxon>Pseudomonadota</taxon>
        <taxon>Gammaproteobacteria</taxon>
        <taxon>Vibrionales</taxon>
        <taxon>Vibrionaceae</taxon>
        <taxon>Photobacterium</taxon>
    </lineage>
</organism>
<evidence type="ECO:0000313" key="3">
    <source>
        <dbReference type="Proteomes" id="UP000649768"/>
    </source>
</evidence>
<evidence type="ECO:0000259" key="1">
    <source>
        <dbReference type="Pfam" id="PF00668"/>
    </source>
</evidence>
<dbReference type="Gene3D" id="3.30.559.30">
    <property type="entry name" value="Nonribosomal peptide synthetase, condensation domain"/>
    <property type="match status" value="1"/>
</dbReference>
<accession>A0ABR9BRM9</accession>
<dbReference type="SUPFAM" id="SSF52777">
    <property type="entry name" value="CoA-dependent acyltransferases"/>
    <property type="match status" value="2"/>
</dbReference>
<evidence type="ECO:0000313" key="2">
    <source>
        <dbReference type="EMBL" id="MBD8515208.1"/>
    </source>
</evidence>